<keyword evidence="3" id="KW-1185">Reference proteome</keyword>
<evidence type="ECO:0000313" key="2">
    <source>
        <dbReference type="EMBL" id="KAK0646751.1"/>
    </source>
</evidence>
<dbReference type="EMBL" id="JAULSV010000004">
    <property type="protein sequence ID" value="KAK0646751.1"/>
    <property type="molecule type" value="Genomic_DNA"/>
</dbReference>
<gene>
    <name evidence="2" type="ORF">B0T16DRAFT_458636</name>
</gene>
<dbReference type="AlphaFoldDB" id="A0AA39Y822"/>
<feature type="domain" description="Amidase" evidence="1">
    <location>
        <begin position="28"/>
        <end position="126"/>
    </location>
</feature>
<dbReference type="Pfam" id="PF01425">
    <property type="entry name" value="Amidase"/>
    <property type="match status" value="1"/>
</dbReference>
<dbReference type="InterPro" id="IPR023631">
    <property type="entry name" value="Amidase_dom"/>
</dbReference>
<dbReference type="SUPFAM" id="SSF75304">
    <property type="entry name" value="Amidase signature (AS) enzymes"/>
    <property type="match status" value="1"/>
</dbReference>
<dbReference type="Gene3D" id="3.90.1300.10">
    <property type="entry name" value="Amidase signature (AS) domain"/>
    <property type="match status" value="1"/>
</dbReference>
<dbReference type="PANTHER" id="PTHR42678:SF34">
    <property type="entry name" value="OS04G0183300 PROTEIN"/>
    <property type="match status" value="1"/>
</dbReference>
<name>A0AA39Y822_9PEZI</name>
<organism evidence="2 3">
    <name type="scientific">Cercophora newfieldiana</name>
    <dbReference type="NCBI Taxonomy" id="92897"/>
    <lineage>
        <taxon>Eukaryota</taxon>
        <taxon>Fungi</taxon>
        <taxon>Dikarya</taxon>
        <taxon>Ascomycota</taxon>
        <taxon>Pezizomycotina</taxon>
        <taxon>Sordariomycetes</taxon>
        <taxon>Sordariomycetidae</taxon>
        <taxon>Sordariales</taxon>
        <taxon>Lasiosphaeriaceae</taxon>
        <taxon>Cercophora</taxon>
    </lineage>
</organism>
<accession>A0AA39Y822</accession>
<dbReference type="InterPro" id="IPR036928">
    <property type="entry name" value="AS_sf"/>
</dbReference>
<comment type="caution">
    <text evidence="2">The sequence shown here is derived from an EMBL/GenBank/DDBJ whole genome shotgun (WGS) entry which is preliminary data.</text>
</comment>
<protein>
    <submittedName>
        <fullName evidence="2">Amidase signature domain-containing protein</fullName>
    </submittedName>
</protein>
<evidence type="ECO:0000259" key="1">
    <source>
        <dbReference type="Pfam" id="PF01425"/>
    </source>
</evidence>
<evidence type="ECO:0000313" key="3">
    <source>
        <dbReference type="Proteomes" id="UP001174936"/>
    </source>
</evidence>
<dbReference type="Proteomes" id="UP001174936">
    <property type="component" value="Unassembled WGS sequence"/>
</dbReference>
<reference evidence="2" key="1">
    <citation type="submission" date="2023-06" db="EMBL/GenBank/DDBJ databases">
        <title>Genome-scale phylogeny and comparative genomics of the fungal order Sordariales.</title>
        <authorList>
            <consortium name="Lawrence Berkeley National Laboratory"/>
            <person name="Hensen N."/>
            <person name="Bonometti L."/>
            <person name="Westerberg I."/>
            <person name="Brannstrom I.O."/>
            <person name="Guillou S."/>
            <person name="Cros-Aarteil S."/>
            <person name="Calhoun S."/>
            <person name="Haridas S."/>
            <person name="Kuo A."/>
            <person name="Mondo S."/>
            <person name="Pangilinan J."/>
            <person name="Riley R."/>
            <person name="Labutti K."/>
            <person name="Andreopoulos B."/>
            <person name="Lipzen A."/>
            <person name="Chen C."/>
            <person name="Yanf M."/>
            <person name="Daum C."/>
            <person name="Ng V."/>
            <person name="Clum A."/>
            <person name="Steindorff A."/>
            <person name="Ohm R."/>
            <person name="Martin F."/>
            <person name="Silar P."/>
            <person name="Natvig D."/>
            <person name="Lalanne C."/>
            <person name="Gautier V."/>
            <person name="Ament-Velasquez S.L."/>
            <person name="Kruys A."/>
            <person name="Hutchinson M.I."/>
            <person name="Powell A.J."/>
            <person name="Barry K."/>
            <person name="Miller A.N."/>
            <person name="Grigoriev I.V."/>
            <person name="Debuchy R."/>
            <person name="Gladieux P."/>
            <person name="Thoren M.H."/>
            <person name="Johannesson H."/>
        </authorList>
    </citation>
    <scope>NUCLEOTIDE SEQUENCE</scope>
    <source>
        <strain evidence="2">SMH2532-1</strain>
    </source>
</reference>
<proteinExistence type="predicted"/>
<dbReference type="PANTHER" id="PTHR42678">
    <property type="entry name" value="AMIDASE"/>
    <property type="match status" value="1"/>
</dbReference>
<sequence length="138" mass="14682">MEPNLLTATAHNLQDLLSNKSGLTSEHLVRLYLAQIHRHDNYLRAMISTAPEHLLAARQAPGRGKSGPLHGISIILKDNIATKPATGLDTTAGSLALVNSRPYKSAVLVDRLLDAGAILLGKASLSVRPPEVSDASLH</sequence>